<dbReference type="EMBL" id="CAJVPJ010004123">
    <property type="protein sequence ID" value="CAG8648745.1"/>
    <property type="molecule type" value="Genomic_DNA"/>
</dbReference>
<dbReference type="GO" id="GO:0016705">
    <property type="term" value="F:oxidoreductase activity, acting on paired donors, with incorporation or reduction of molecular oxygen"/>
    <property type="evidence" value="ECO:0007669"/>
    <property type="project" value="InterPro"/>
</dbReference>
<dbReference type="InterPro" id="IPR036396">
    <property type="entry name" value="Cyt_P450_sf"/>
</dbReference>
<dbReference type="SUPFAM" id="SSF48264">
    <property type="entry name" value="Cytochrome P450"/>
    <property type="match status" value="1"/>
</dbReference>
<comment type="caution">
    <text evidence="1">The sequence shown here is derived from an EMBL/GenBank/DDBJ whole genome shotgun (WGS) entry which is preliminary data.</text>
</comment>
<dbReference type="GO" id="GO:0020037">
    <property type="term" value="F:heme binding"/>
    <property type="evidence" value="ECO:0007669"/>
    <property type="project" value="InterPro"/>
</dbReference>
<dbReference type="GO" id="GO:0004497">
    <property type="term" value="F:monooxygenase activity"/>
    <property type="evidence" value="ECO:0007669"/>
    <property type="project" value="InterPro"/>
</dbReference>
<dbReference type="Proteomes" id="UP000789572">
    <property type="component" value="Unassembled WGS sequence"/>
</dbReference>
<dbReference type="AlphaFoldDB" id="A0A9N9DQW1"/>
<protein>
    <submittedName>
        <fullName evidence="1">7950_t:CDS:1</fullName>
    </submittedName>
</protein>
<feature type="non-terminal residue" evidence="1">
    <location>
        <position position="153"/>
    </location>
</feature>
<evidence type="ECO:0000313" key="1">
    <source>
        <dbReference type="EMBL" id="CAG8648745.1"/>
    </source>
</evidence>
<sequence length="153" mass="18077">MKRNQVVRLDEWYCAFTSDMMGLVASGAKEDSMRIYYEKLHGVKGQGKQTKTLSRGEEYCILRIEYPDALAFFVFVPKILWSLPIIRNQVQQYRNVLDNLTKFEIDFINKRRELLQKTDQKNNNKRDDFLTMILTQNNDADSSTDIIKQNIRE</sequence>
<accession>A0A9N9DQW1</accession>
<evidence type="ECO:0000313" key="2">
    <source>
        <dbReference type="Proteomes" id="UP000789572"/>
    </source>
</evidence>
<dbReference type="OrthoDB" id="1470350at2759"/>
<dbReference type="GO" id="GO:0005506">
    <property type="term" value="F:iron ion binding"/>
    <property type="evidence" value="ECO:0007669"/>
    <property type="project" value="InterPro"/>
</dbReference>
<name>A0A9N9DQW1_9GLOM</name>
<keyword evidence="2" id="KW-1185">Reference proteome</keyword>
<reference evidence="1" key="1">
    <citation type="submission" date="2021-06" db="EMBL/GenBank/DDBJ databases">
        <authorList>
            <person name="Kallberg Y."/>
            <person name="Tangrot J."/>
            <person name="Rosling A."/>
        </authorList>
    </citation>
    <scope>NUCLEOTIDE SEQUENCE</scope>
    <source>
        <strain evidence="1">IA702</strain>
    </source>
</reference>
<gene>
    <name evidence="1" type="ORF">POCULU_LOCUS9830</name>
</gene>
<organism evidence="1 2">
    <name type="scientific">Paraglomus occultum</name>
    <dbReference type="NCBI Taxonomy" id="144539"/>
    <lineage>
        <taxon>Eukaryota</taxon>
        <taxon>Fungi</taxon>
        <taxon>Fungi incertae sedis</taxon>
        <taxon>Mucoromycota</taxon>
        <taxon>Glomeromycotina</taxon>
        <taxon>Glomeromycetes</taxon>
        <taxon>Paraglomerales</taxon>
        <taxon>Paraglomeraceae</taxon>
        <taxon>Paraglomus</taxon>
    </lineage>
</organism>
<dbReference type="Gene3D" id="1.10.630.10">
    <property type="entry name" value="Cytochrome P450"/>
    <property type="match status" value="1"/>
</dbReference>
<proteinExistence type="predicted"/>